<proteinExistence type="predicted"/>
<gene>
    <name evidence="3" type="primary">zapB</name>
    <name evidence="3" type="ORF">ENF32_03715</name>
</gene>
<keyword evidence="3" id="KW-0132">Cell division</keyword>
<dbReference type="Proteomes" id="UP000885690">
    <property type="component" value="Unassembled WGS sequence"/>
</dbReference>
<protein>
    <submittedName>
        <fullName evidence="3">Cell division protein ZapB</fullName>
    </submittedName>
</protein>
<evidence type="ECO:0000256" key="1">
    <source>
        <dbReference type="ARBA" id="ARBA00023054"/>
    </source>
</evidence>
<dbReference type="EMBL" id="DQWS01000141">
    <property type="protein sequence ID" value="HDD53155.1"/>
    <property type="molecule type" value="Genomic_DNA"/>
</dbReference>
<reference evidence="3" key="1">
    <citation type="journal article" date="2020" name="mSystems">
        <title>Genome- and Community-Level Interaction Insights into Carbon Utilization and Element Cycling Functions of Hydrothermarchaeota in Hydrothermal Sediment.</title>
        <authorList>
            <person name="Zhou Z."/>
            <person name="Liu Y."/>
            <person name="Xu W."/>
            <person name="Pan J."/>
            <person name="Luo Z.H."/>
            <person name="Li M."/>
        </authorList>
    </citation>
    <scope>NUCLEOTIDE SEQUENCE [LARGE SCALE GENOMIC DNA]</scope>
    <source>
        <strain evidence="3">HyVt-115</strain>
    </source>
</reference>
<dbReference type="Gene3D" id="1.20.5.340">
    <property type="match status" value="1"/>
</dbReference>
<keyword evidence="1 2" id="KW-0175">Coiled coil</keyword>
<keyword evidence="3" id="KW-0131">Cell cycle</keyword>
<accession>A0A7C0Y5X6</accession>
<dbReference type="AlphaFoldDB" id="A0A7C0Y5X6"/>
<dbReference type="GO" id="GO:0005737">
    <property type="term" value="C:cytoplasm"/>
    <property type="evidence" value="ECO:0007669"/>
    <property type="project" value="InterPro"/>
</dbReference>
<organism evidence="3">
    <name type="scientific">Thermosulfidibacter takaii</name>
    <dbReference type="NCBI Taxonomy" id="412593"/>
    <lineage>
        <taxon>Bacteria</taxon>
        <taxon>Pseudomonadati</taxon>
        <taxon>Thermosulfidibacterota</taxon>
        <taxon>Thermosulfidibacteria</taxon>
        <taxon>Thermosulfidibacterales</taxon>
        <taxon>Thermosulfidibacteraceae</taxon>
    </lineage>
</organism>
<dbReference type="GO" id="GO:0090529">
    <property type="term" value="P:cell septum assembly"/>
    <property type="evidence" value="ECO:0007669"/>
    <property type="project" value="InterPro"/>
</dbReference>
<feature type="coiled-coil region" evidence="2">
    <location>
        <begin position="24"/>
        <end position="100"/>
    </location>
</feature>
<evidence type="ECO:0000313" key="3">
    <source>
        <dbReference type="EMBL" id="HDD53155.1"/>
    </source>
</evidence>
<dbReference type="Pfam" id="PF06005">
    <property type="entry name" value="ZapB"/>
    <property type="match status" value="1"/>
</dbReference>
<evidence type="ECO:0000256" key="2">
    <source>
        <dbReference type="SAM" id="Coils"/>
    </source>
</evidence>
<comment type="caution">
    <text evidence="3">The sequence shown here is derived from an EMBL/GenBank/DDBJ whole genome shotgun (WGS) entry which is preliminary data.</text>
</comment>
<name>A0A7C0Y5X6_9BACT</name>
<dbReference type="InterPro" id="IPR009252">
    <property type="entry name" value="Cell_div_ZapB"/>
</dbReference>
<sequence length="104" mass="12158">MHRATEGKKVGQTGTKASMEQKVLETLEEKIVDLVSKLAQVREENTRLKEKVLTLEKELREKNEIIQRLSTQRKAIQMKIDRLIRRIEEYQEVLSKGEEDHGQS</sequence>
<dbReference type="GO" id="GO:0043093">
    <property type="term" value="P:FtsZ-dependent cytokinesis"/>
    <property type="evidence" value="ECO:0007669"/>
    <property type="project" value="InterPro"/>
</dbReference>